<dbReference type="EMBL" id="FN648927">
    <property type="protein sequence ID" value="CBN75154.1"/>
    <property type="molecule type" value="Genomic_DNA"/>
</dbReference>
<feature type="compositionally biased region" description="Low complexity" evidence="2">
    <location>
        <begin position="417"/>
        <end position="431"/>
    </location>
</feature>
<feature type="region of interest" description="Disordered" evidence="2">
    <location>
        <begin position="631"/>
        <end position="689"/>
    </location>
</feature>
<protein>
    <recommendedName>
        <fullName evidence="5">MORN repeat-containing protein</fullName>
    </recommendedName>
</protein>
<dbReference type="InParanoid" id="D8LS97"/>
<feature type="region of interest" description="Disordered" evidence="2">
    <location>
        <begin position="929"/>
        <end position="949"/>
    </location>
</feature>
<feature type="region of interest" description="Disordered" evidence="2">
    <location>
        <begin position="859"/>
        <end position="882"/>
    </location>
</feature>
<feature type="region of interest" description="Disordered" evidence="2">
    <location>
        <begin position="482"/>
        <end position="529"/>
    </location>
</feature>
<proteinExistence type="predicted"/>
<feature type="compositionally biased region" description="Basic and acidic residues" evidence="2">
    <location>
        <begin position="864"/>
        <end position="882"/>
    </location>
</feature>
<evidence type="ECO:0000313" key="4">
    <source>
        <dbReference type="Proteomes" id="UP000002630"/>
    </source>
</evidence>
<reference evidence="3 4" key="1">
    <citation type="journal article" date="2010" name="Nature">
        <title>The Ectocarpus genome and the independent evolution of multicellularity in brown algae.</title>
        <authorList>
            <person name="Cock J.M."/>
            <person name="Sterck L."/>
            <person name="Rouze P."/>
            <person name="Scornet D."/>
            <person name="Allen A.E."/>
            <person name="Amoutzias G."/>
            <person name="Anthouard V."/>
            <person name="Artiguenave F."/>
            <person name="Aury J.M."/>
            <person name="Badger J.H."/>
            <person name="Beszteri B."/>
            <person name="Billiau K."/>
            <person name="Bonnet E."/>
            <person name="Bothwell J.H."/>
            <person name="Bowler C."/>
            <person name="Boyen C."/>
            <person name="Brownlee C."/>
            <person name="Carrano C.J."/>
            <person name="Charrier B."/>
            <person name="Cho G.Y."/>
            <person name="Coelho S.M."/>
            <person name="Collen J."/>
            <person name="Corre E."/>
            <person name="Da Silva C."/>
            <person name="Delage L."/>
            <person name="Delaroque N."/>
            <person name="Dittami S.M."/>
            <person name="Doulbeau S."/>
            <person name="Elias M."/>
            <person name="Farnham G."/>
            <person name="Gachon C.M."/>
            <person name="Gschloessl B."/>
            <person name="Heesch S."/>
            <person name="Jabbari K."/>
            <person name="Jubin C."/>
            <person name="Kawai H."/>
            <person name="Kimura K."/>
            <person name="Kloareg B."/>
            <person name="Kupper F.C."/>
            <person name="Lang D."/>
            <person name="Le Bail A."/>
            <person name="Leblanc C."/>
            <person name="Lerouge P."/>
            <person name="Lohr M."/>
            <person name="Lopez P.J."/>
            <person name="Martens C."/>
            <person name="Maumus F."/>
            <person name="Michel G."/>
            <person name="Miranda-Saavedra D."/>
            <person name="Morales J."/>
            <person name="Moreau H."/>
            <person name="Motomura T."/>
            <person name="Nagasato C."/>
            <person name="Napoli C.A."/>
            <person name="Nelson D.R."/>
            <person name="Nyvall-Collen P."/>
            <person name="Peters A.F."/>
            <person name="Pommier C."/>
            <person name="Potin P."/>
            <person name="Poulain J."/>
            <person name="Quesneville H."/>
            <person name="Read B."/>
            <person name="Rensing S.A."/>
            <person name="Ritter A."/>
            <person name="Rousvoal S."/>
            <person name="Samanta M."/>
            <person name="Samson G."/>
            <person name="Schroeder D.C."/>
            <person name="Segurens B."/>
            <person name="Strittmatter M."/>
            <person name="Tonon T."/>
            <person name="Tregear J.W."/>
            <person name="Valentin K."/>
            <person name="von Dassow P."/>
            <person name="Yamagishi T."/>
            <person name="Van de Peer Y."/>
            <person name="Wincker P."/>
        </authorList>
    </citation>
    <scope>NUCLEOTIDE SEQUENCE [LARGE SCALE GENOMIC DNA]</scope>
    <source>
        <strain evidence="4">Ec32 / CCAP1310/4</strain>
    </source>
</reference>
<name>D8LS97_ECTSI</name>
<dbReference type="SMART" id="SM00698">
    <property type="entry name" value="MORN"/>
    <property type="match status" value="7"/>
</dbReference>
<feature type="compositionally biased region" description="Low complexity" evidence="2">
    <location>
        <begin position="641"/>
        <end position="652"/>
    </location>
</feature>
<gene>
    <name evidence="3" type="ORF">Esi_0070_0114</name>
</gene>
<evidence type="ECO:0000256" key="1">
    <source>
        <dbReference type="ARBA" id="ARBA00022737"/>
    </source>
</evidence>
<dbReference type="Gene3D" id="2.20.110.10">
    <property type="entry name" value="Histone H3 K4-specific methyltransferase SET7/9 N-terminal domain"/>
    <property type="match status" value="3"/>
</dbReference>
<accession>D8LS97</accession>
<dbReference type="AlphaFoldDB" id="D8LS97"/>
<feature type="compositionally biased region" description="Basic and acidic residues" evidence="2">
    <location>
        <begin position="488"/>
        <end position="499"/>
    </location>
</feature>
<dbReference type="PANTHER" id="PTHR23084">
    <property type="entry name" value="PHOSPHATIDYLINOSITOL-4-PHOSPHATE 5-KINASE RELATED"/>
    <property type="match status" value="1"/>
</dbReference>
<dbReference type="STRING" id="2880.D8LS97"/>
<sequence>MSAHYTGEIDLQFLRHGQGQYRYPNSVFRYTGKWNTGIKSGLGVFEVVGGSTYEGTFVDGELEGKGSKLWADGRRYEGEFNRGESSGEGHFTSPAGESYVGTWALNKRHGRGKLVLPNGEGSYVGEFQRHRFHGDGQLVLANGFQFTGTFSGGLPHGTGAAVYPGGSLFHGPFDKGRNHGRGGTYVCGVTGIYWIGEWVEGKAKGLPSKWELELDGDKKTLGGGGDSVGQATPAKPRAKAEKGGGGKKGAKGSKKPVEEPETDAAYKPVIAHVNDDGDVAALWCRCVRDVQDMPQPPPIPSELQEGVVDELTRPAKEHPREVVSDESGRTLTVTLHEVTESPQPGSISDPVPFFVRRPDATDVSESLGRFPVQGLVALFQRDERCYPKGTSSDGTALLIVPGEKSAPDTPAEEAEVSPPAKGSKAPAAKSKGGVKGESEQKPSGDDGIEGLWQVIRSEVQSNRCLVIRAEENFSLRTPPLFDSGLGKTKAEEDGERKNSVLDSEENAGVLEGGVPPEEENTREEGVPGVVHGSSKSVELLQQIEHADDAGEQCTMMVQQHSPFAVCLDFRLDLMETPKGESTDGEGGQEKPLEEEKTMRIVLCGNDVEVSAVMRLWIPPAEPPVGAADNVGMEADRPTEMSGSGASGALAKAGDSRLGAKGGALENASPTTLISPRSGGNAIDDSSSPPTTPTWYLHAISIRCGSFVGTVPCANPEEIALRRKGSTASASESLPSAGTAPHPSRTGFDCDLAEWHALALVASPERVLSLCIDGEELELKQDAGGTAAAAGIGCDESELSASDAVVLGGGAGGEWASLAVKNLAVYNEFPGIDQLRAITQVFRVWRERKEAARVADVQEDERWEEETRRAEEEEREPGAGERPEWVVGADRQTILHKKTVRGEAKIDKIVLPKVALEGGDWVLRVEDVSHGEGPDEYGSTGRARSAASAESFVSQVVVPATTATDEERNTFPPLPVETVKLERV</sequence>
<dbReference type="eggNOG" id="KOG0231">
    <property type="taxonomic scope" value="Eukaryota"/>
</dbReference>
<evidence type="ECO:0000313" key="3">
    <source>
        <dbReference type="EMBL" id="CBN75154.1"/>
    </source>
</evidence>
<evidence type="ECO:0008006" key="5">
    <source>
        <dbReference type="Google" id="ProtNLM"/>
    </source>
</evidence>
<keyword evidence="4" id="KW-1185">Reference proteome</keyword>
<feature type="compositionally biased region" description="Polar residues" evidence="2">
    <location>
        <begin position="725"/>
        <end position="735"/>
    </location>
</feature>
<feature type="compositionally biased region" description="Basic and acidic residues" evidence="2">
    <location>
        <begin position="434"/>
        <end position="444"/>
    </location>
</feature>
<dbReference type="EMBL" id="FN649751">
    <property type="protein sequence ID" value="CBN75154.1"/>
    <property type="molecule type" value="Genomic_DNA"/>
</dbReference>
<dbReference type="Proteomes" id="UP000002630">
    <property type="component" value="Linkage Group LG26"/>
</dbReference>
<dbReference type="SUPFAM" id="SSF82185">
    <property type="entry name" value="Histone H3 K4-specific methyltransferase SET7/9 N-terminal domain"/>
    <property type="match status" value="2"/>
</dbReference>
<feature type="region of interest" description="Disordered" evidence="2">
    <location>
        <begin position="723"/>
        <end position="744"/>
    </location>
</feature>
<evidence type="ECO:0000256" key="2">
    <source>
        <dbReference type="SAM" id="MobiDB-lite"/>
    </source>
</evidence>
<dbReference type="InterPro" id="IPR003409">
    <property type="entry name" value="MORN"/>
</dbReference>
<keyword evidence="1" id="KW-0677">Repeat</keyword>
<feature type="region of interest" description="Disordered" evidence="2">
    <location>
        <begin position="217"/>
        <end position="263"/>
    </location>
</feature>
<feature type="region of interest" description="Disordered" evidence="2">
    <location>
        <begin position="386"/>
        <end position="447"/>
    </location>
</feature>
<organism evidence="3 4">
    <name type="scientific">Ectocarpus siliculosus</name>
    <name type="common">Brown alga</name>
    <name type="synonym">Conferva siliculosa</name>
    <dbReference type="NCBI Taxonomy" id="2880"/>
    <lineage>
        <taxon>Eukaryota</taxon>
        <taxon>Sar</taxon>
        <taxon>Stramenopiles</taxon>
        <taxon>Ochrophyta</taxon>
        <taxon>PX clade</taxon>
        <taxon>Phaeophyceae</taxon>
        <taxon>Ectocarpales</taxon>
        <taxon>Ectocarpaceae</taxon>
        <taxon>Ectocarpus</taxon>
    </lineage>
</organism>
<dbReference type="OrthoDB" id="270720at2759"/>
<dbReference type="PANTHER" id="PTHR23084:SF263">
    <property type="entry name" value="MORN REPEAT-CONTAINING PROTEIN 1"/>
    <property type="match status" value="1"/>
</dbReference>
<dbReference type="Pfam" id="PF02493">
    <property type="entry name" value="MORN"/>
    <property type="match status" value="6"/>
</dbReference>